<dbReference type="InterPro" id="IPR036895">
    <property type="entry name" value="Uracil-DNA_glycosylase-like_sf"/>
</dbReference>
<comment type="caution">
    <text evidence="1">The sequence shown here is derived from an EMBL/GenBank/DDBJ whole genome shotgun (WGS) entry which is preliminary data.</text>
</comment>
<reference evidence="1 2" key="1">
    <citation type="journal article" date="2016" name="Nat. Commun.">
        <title>Thousands of microbial genomes shed light on interconnected biogeochemical processes in an aquifer system.</title>
        <authorList>
            <person name="Anantharaman K."/>
            <person name="Brown C.T."/>
            <person name="Hug L.A."/>
            <person name="Sharon I."/>
            <person name="Castelle C.J."/>
            <person name="Probst A.J."/>
            <person name="Thomas B.C."/>
            <person name="Singh A."/>
            <person name="Wilkins M.J."/>
            <person name="Karaoz U."/>
            <person name="Brodie E.L."/>
            <person name="Williams K.H."/>
            <person name="Hubbard S.S."/>
            <person name="Banfield J.F."/>
        </authorList>
    </citation>
    <scope>NUCLEOTIDE SEQUENCE [LARGE SCALE GENOMIC DNA]</scope>
</reference>
<dbReference type="AlphaFoldDB" id="A0A1F5Z107"/>
<protein>
    <recommendedName>
        <fullName evidence="3">Uracil-DNA glycosylase-like domain-containing protein</fullName>
    </recommendedName>
</protein>
<sequence length="167" mass="19696">MVEIHPFGNFVPAKVKYLMLGSFVTKPSNPYDWFYANGRNQFWPIMNEVYDSLFDTKAKQQKLFVDLEMALADIILSCERKKNSNSDINLFNIVYNTQALTEIITKNKIRKIYFTSQYVEGLFRKLFKNFIKMDMALICLPSPSPRYALLTKQEKIKRYKELLPKLK</sequence>
<dbReference type="STRING" id="1798377.A2872_04235"/>
<dbReference type="SUPFAM" id="SSF52141">
    <property type="entry name" value="Uracil-DNA glycosylase-like"/>
    <property type="match status" value="1"/>
</dbReference>
<proteinExistence type="predicted"/>
<dbReference type="Gene3D" id="3.40.470.10">
    <property type="entry name" value="Uracil-DNA glycosylase-like domain"/>
    <property type="match status" value="1"/>
</dbReference>
<gene>
    <name evidence="1" type="ORF">A2872_04235</name>
</gene>
<name>A0A1F5Z107_9BACT</name>
<evidence type="ECO:0008006" key="3">
    <source>
        <dbReference type="Google" id="ProtNLM"/>
    </source>
</evidence>
<dbReference type="Proteomes" id="UP000178681">
    <property type="component" value="Unassembled WGS sequence"/>
</dbReference>
<organism evidence="1 2">
    <name type="scientific">Candidatus Gottesmanbacteria bacterium RIFCSPHIGHO2_01_FULL_42_12</name>
    <dbReference type="NCBI Taxonomy" id="1798377"/>
    <lineage>
        <taxon>Bacteria</taxon>
        <taxon>Candidatus Gottesmaniibacteriota</taxon>
    </lineage>
</organism>
<accession>A0A1F5Z107</accession>
<dbReference type="EMBL" id="MFJG01000025">
    <property type="protein sequence ID" value="OGG06149.1"/>
    <property type="molecule type" value="Genomic_DNA"/>
</dbReference>
<evidence type="ECO:0000313" key="1">
    <source>
        <dbReference type="EMBL" id="OGG06149.1"/>
    </source>
</evidence>
<evidence type="ECO:0000313" key="2">
    <source>
        <dbReference type="Proteomes" id="UP000178681"/>
    </source>
</evidence>